<evidence type="ECO:0000313" key="1">
    <source>
        <dbReference type="EMBL" id="CUO52915.1"/>
    </source>
</evidence>
<dbReference type="Proteomes" id="UP000095709">
    <property type="component" value="Unassembled WGS sequence"/>
</dbReference>
<dbReference type="EMBL" id="CYYV01000010">
    <property type="protein sequence ID" value="CUO52915.1"/>
    <property type="molecule type" value="Genomic_DNA"/>
</dbReference>
<sequence>MSRSCKKTPVSKGRCKNFRWAKRAANKRVRRAKTLWGKSKAFRKISETWDICDWKFYGERSWNPNREEKNHWEKCYYRK</sequence>
<dbReference type="Proteomes" id="UP000095706">
    <property type="component" value="Unassembled WGS sequence"/>
</dbReference>
<evidence type="ECO:0000313" key="2">
    <source>
        <dbReference type="EMBL" id="CUP16489.1"/>
    </source>
</evidence>
<evidence type="ECO:0000313" key="4">
    <source>
        <dbReference type="Proteomes" id="UP000095709"/>
    </source>
</evidence>
<proteinExistence type="predicted"/>
<accession>A0A174L4I9</accession>
<dbReference type="AlphaFoldDB" id="A0A174L4I9"/>
<protein>
    <submittedName>
        <fullName evidence="2">Uncharacterized protein</fullName>
    </submittedName>
</protein>
<gene>
    <name evidence="1" type="ORF">ERS852406_02184</name>
    <name evidence="2" type="ORF">ERS852498_01390</name>
</gene>
<reference evidence="3 4" key="1">
    <citation type="submission" date="2015-09" db="EMBL/GenBank/DDBJ databases">
        <authorList>
            <consortium name="Pathogen Informatics"/>
        </authorList>
    </citation>
    <scope>NUCLEOTIDE SEQUENCE [LARGE SCALE GENOMIC DNA]</scope>
    <source>
        <strain evidence="1 3">2789STDY5608849</strain>
        <strain evidence="2 4">2789STDY5834885</strain>
    </source>
</reference>
<dbReference type="EMBL" id="CZAL01000006">
    <property type="protein sequence ID" value="CUP16489.1"/>
    <property type="molecule type" value="Genomic_DNA"/>
</dbReference>
<name>A0A174L4I9_9FIRM</name>
<organism evidence="2 4">
    <name type="scientific">Fusicatenibacter saccharivorans</name>
    <dbReference type="NCBI Taxonomy" id="1150298"/>
    <lineage>
        <taxon>Bacteria</taxon>
        <taxon>Bacillati</taxon>
        <taxon>Bacillota</taxon>
        <taxon>Clostridia</taxon>
        <taxon>Lachnospirales</taxon>
        <taxon>Lachnospiraceae</taxon>
        <taxon>Fusicatenibacter</taxon>
    </lineage>
</organism>
<evidence type="ECO:0000313" key="3">
    <source>
        <dbReference type="Proteomes" id="UP000095706"/>
    </source>
</evidence>